<evidence type="ECO:0000256" key="3">
    <source>
        <dbReference type="ARBA" id="ARBA00007812"/>
    </source>
</evidence>
<dbReference type="InterPro" id="IPR012001">
    <property type="entry name" value="Thiamin_PyroP_enz_TPP-bd_dom"/>
</dbReference>
<feature type="domain" description="Thiamine pyrophosphate enzyme TPP-binding" evidence="11">
    <location>
        <begin position="435"/>
        <end position="533"/>
    </location>
</feature>
<dbReference type="CDD" id="cd02005">
    <property type="entry name" value="TPP_PDC_IPDC"/>
    <property type="match status" value="1"/>
</dbReference>
<dbReference type="STRING" id="1071381.G8BW21"/>
<feature type="domain" description="Thiamine pyrophosphate enzyme central" evidence="10">
    <location>
        <begin position="216"/>
        <end position="341"/>
    </location>
</feature>
<evidence type="ECO:0008006" key="15">
    <source>
        <dbReference type="Google" id="ProtNLM"/>
    </source>
</evidence>
<evidence type="ECO:0000259" key="11">
    <source>
        <dbReference type="Pfam" id="PF02775"/>
    </source>
</evidence>
<dbReference type="GO" id="GO:0005829">
    <property type="term" value="C:cytosol"/>
    <property type="evidence" value="ECO:0007669"/>
    <property type="project" value="TreeGrafter"/>
</dbReference>
<evidence type="ECO:0000256" key="6">
    <source>
        <dbReference type="ARBA" id="ARBA00022842"/>
    </source>
</evidence>
<keyword evidence="7 9" id="KW-0786">Thiamine pyrophosphate</keyword>
<dbReference type="KEGG" id="tpf:TPHA_0G02620"/>
<comment type="cofactor">
    <cofactor evidence="2">
        <name>thiamine diphosphate</name>
        <dbReference type="ChEBI" id="CHEBI:58937"/>
    </cofactor>
</comment>
<evidence type="ECO:0000313" key="13">
    <source>
        <dbReference type="EMBL" id="CCE64099.1"/>
    </source>
</evidence>
<evidence type="ECO:0000259" key="12">
    <source>
        <dbReference type="Pfam" id="PF02776"/>
    </source>
</evidence>
<evidence type="ECO:0000256" key="7">
    <source>
        <dbReference type="ARBA" id="ARBA00023052"/>
    </source>
</evidence>
<dbReference type="SUPFAM" id="SSF52518">
    <property type="entry name" value="Thiamin diphosphate-binding fold (THDP-binding)"/>
    <property type="match status" value="2"/>
</dbReference>
<keyword evidence="4" id="KW-0479">Metal-binding</keyword>
<dbReference type="GO" id="GO:0019752">
    <property type="term" value="P:carboxylic acid metabolic process"/>
    <property type="evidence" value="ECO:0007669"/>
    <property type="project" value="UniProtKB-ARBA"/>
</dbReference>
<comment type="similarity">
    <text evidence="3 9">Belongs to the TPP enzyme family.</text>
</comment>
<dbReference type="Proteomes" id="UP000005666">
    <property type="component" value="Chromosome 7"/>
</dbReference>
<dbReference type="InterPro" id="IPR012000">
    <property type="entry name" value="Thiamin_PyroP_enz_cen_dom"/>
</dbReference>
<evidence type="ECO:0000256" key="8">
    <source>
        <dbReference type="ARBA" id="ARBA00023239"/>
    </source>
</evidence>
<gene>
    <name evidence="13" type="primary">TPHA0G02620</name>
    <name evidence="13" type="ordered locus">TPHA_0G02620</name>
</gene>
<dbReference type="GO" id="GO:0016831">
    <property type="term" value="F:carboxy-lyase activity"/>
    <property type="evidence" value="ECO:0007669"/>
    <property type="project" value="UniProtKB-KW"/>
</dbReference>
<dbReference type="InterPro" id="IPR029061">
    <property type="entry name" value="THDP-binding"/>
</dbReference>
<dbReference type="OMA" id="LRQEWVW"/>
<keyword evidence="6" id="KW-0460">Magnesium</keyword>
<dbReference type="HOGENOM" id="CLU_013748_0_2_1"/>
<dbReference type="Gene3D" id="3.40.50.1220">
    <property type="entry name" value="TPP-binding domain"/>
    <property type="match status" value="1"/>
</dbReference>
<dbReference type="GO" id="GO:0090180">
    <property type="term" value="P:positive regulation of thiamine biosynthetic process"/>
    <property type="evidence" value="ECO:0007669"/>
    <property type="project" value="EnsemblFungi"/>
</dbReference>
<sequence>MNNLALKSYTENNMLPDELTVSEYLFHRLKQLNVNTIFGLPGEFNMSLLDKLYNVEGMRWAGNANELNASYAADGYSRLKKLGCLMTTFGVGELSVINGIAGSFSENVGIIHIVGMPPIQIQRSQLLMHHTLGNGDYNIFHRLSDDIYCYSAVVTHPNLCIQEIDKCLSKAWLSQKPVYLGLPENLVSVKVKSTLLNTPLDLKLPNNDKDNENIAIDQILKKIYSAKNPAIIADACVTRHSVEKETQMLIEKTKFPYFVTPMGKGGVDEYSKQFGGVFVGSISSAKVREIVDFADLIIVIGNLQSDFKTTSFHFTYKTKDIVMISSSCVKLKNGLYPELHIKEFLGKLVDNIVTTKITYKPIISPIMNIPNNITSEESFESLTNYSKTPDKNDSNVNKTLLKQEWVWNEFSLWFREGDIIITETGTSAFGINQTKFPNRTIGISQTLWGSTGYSVGACLGASFAAEEIHQSNPNIEKPRVILFVGDGAFQLTMQELSTMVKWNLDPYIFLMNNQGYSVDRFLTHQSRRNNSNANNILKSNNNNDYFDIQLWDYLNLFNLFNAMNYETYKVLSCNDLLKILNSKSFSNEHRIRMVEIILPPMDVPKSLMERWVQEQEEKKRKFDIINNNHSSEDDCHDDESYGNGNNYNGNITEMVLKKRNTITANNSDFYLTSSASPSTAYSSPFSLK</sequence>
<feature type="domain" description="Thiamine pyrophosphate enzyme N-terminal TPP-binding" evidence="12">
    <location>
        <begin position="20"/>
        <end position="129"/>
    </location>
</feature>
<proteinExistence type="inferred from homology"/>
<dbReference type="CDD" id="cd07038">
    <property type="entry name" value="TPP_PYR_PDC_IPDC_like"/>
    <property type="match status" value="1"/>
</dbReference>
<dbReference type="EMBL" id="HE612862">
    <property type="protein sequence ID" value="CCE64099.1"/>
    <property type="molecule type" value="Genomic_DNA"/>
</dbReference>
<dbReference type="SUPFAM" id="SSF52467">
    <property type="entry name" value="DHS-like NAD/FAD-binding domain"/>
    <property type="match status" value="1"/>
</dbReference>
<organism evidence="13 14">
    <name type="scientific">Tetrapisispora phaffii (strain ATCC 24235 / CBS 4417 / NBRC 1672 / NRRL Y-8282 / UCD 70-5)</name>
    <name type="common">Yeast</name>
    <name type="synonym">Fabospora phaffii</name>
    <dbReference type="NCBI Taxonomy" id="1071381"/>
    <lineage>
        <taxon>Eukaryota</taxon>
        <taxon>Fungi</taxon>
        <taxon>Dikarya</taxon>
        <taxon>Ascomycota</taxon>
        <taxon>Saccharomycotina</taxon>
        <taxon>Saccharomycetes</taxon>
        <taxon>Saccharomycetales</taxon>
        <taxon>Saccharomycetaceae</taxon>
        <taxon>Tetrapisispora</taxon>
    </lineage>
</organism>
<dbReference type="InterPro" id="IPR029035">
    <property type="entry name" value="DHS-like_NAD/FAD-binding_dom"/>
</dbReference>
<dbReference type="GO" id="GO:0005634">
    <property type="term" value="C:nucleus"/>
    <property type="evidence" value="ECO:0007669"/>
    <property type="project" value="EnsemblFungi"/>
</dbReference>
<dbReference type="eggNOG" id="KOG1184">
    <property type="taxonomic scope" value="Eukaryota"/>
</dbReference>
<dbReference type="GO" id="GO:0030976">
    <property type="term" value="F:thiamine pyrophosphate binding"/>
    <property type="evidence" value="ECO:0007669"/>
    <property type="project" value="InterPro"/>
</dbReference>
<comment type="cofactor">
    <cofactor evidence="1">
        <name>Mg(2+)</name>
        <dbReference type="ChEBI" id="CHEBI:18420"/>
    </cofactor>
</comment>
<dbReference type="InterPro" id="IPR047214">
    <property type="entry name" value="TPP_PDC_IPDC"/>
</dbReference>
<reference evidence="13 14" key="1">
    <citation type="journal article" date="2011" name="Proc. Natl. Acad. Sci. U.S.A.">
        <title>Evolutionary erosion of yeast sex chromosomes by mating-type switching accidents.</title>
        <authorList>
            <person name="Gordon J.L."/>
            <person name="Armisen D."/>
            <person name="Proux-Wera E."/>
            <person name="Oheigeartaigh S.S."/>
            <person name="Byrne K.P."/>
            <person name="Wolfe K.H."/>
        </authorList>
    </citation>
    <scope>NUCLEOTIDE SEQUENCE [LARGE SCALE GENOMIC DNA]</scope>
    <source>
        <strain evidence="14">ATCC 24235 / CBS 4417 / NBRC 1672 / NRRL Y-8282 / UCD 70-5</strain>
    </source>
</reference>
<dbReference type="Pfam" id="PF00205">
    <property type="entry name" value="TPP_enzyme_M"/>
    <property type="match status" value="1"/>
</dbReference>
<protein>
    <recommendedName>
        <fullName evidence="15">Pyruvate decarboxylase</fullName>
    </recommendedName>
</protein>
<dbReference type="Pfam" id="PF02776">
    <property type="entry name" value="TPP_enzyme_N"/>
    <property type="match status" value="1"/>
</dbReference>
<dbReference type="GeneID" id="11535778"/>
<dbReference type="Pfam" id="PF02775">
    <property type="entry name" value="TPP_enzyme_C"/>
    <property type="match status" value="1"/>
</dbReference>
<dbReference type="InterPro" id="IPR011766">
    <property type="entry name" value="TPP_enzyme_TPP-bd"/>
</dbReference>
<dbReference type="RefSeq" id="XP_003686533.1">
    <property type="nucleotide sequence ID" value="XM_003686485.1"/>
</dbReference>
<evidence type="ECO:0000256" key="1">
    <source>
        <dbReference type="ARBA" id="ARBA00001946"/>
    </source>
</evidence>
<dbReference type="GO" id="GO:0045944">
    <property type="term" value="P:positive regulation of transcription by RNA polymerase II"/>
    <property type="evidence" value="ECO:0007669"/>
    <property type="project" value="EnsemblFungi"/>
</dbReference>
<dbReference type="InterPro" id="IPR012110">
    <property type="entry name" value="PDC/IPDC-like"/>
</dbReference>
<keyword evidence="8" id="KW-0456">Lyase</keyword>
<dbReference type="PANTHER" id="PTHR43452">
    <property type="entry name" value="PYRUVATE DECARBOXYLASE"/>
    <property type="match status" value="1"/>
</dbReference>
<dbReference type="InterPro" id="IPR047213">
    <property type="entry name" value="TPP_PYR_PDC_IPDC-like"/>
</dbReference>
<dbReference type="Gene3D" id="3.40.50.970">
    <property type="match status" value="2"/>
</dbReference>
<name>G8BW21_TETPH</name>
<evidence type="ECO:0000256" key="2">
    <source>
        <dbReference type="ARBA" id="ARBA00001964"/>
    </source>
</evidence>
<evidence type="ECO:0000256" key="5">
    <source>
        <dbReference type="ARBA" id="ARBA00022793"/>
    </source>
</evidence>
<dbReference type="GO" id="GO:0061629">
    <property type="term" value="F:RNA polymerase II-specific DNA-binding transcription factor binding"/>
    <property type="evidence" value="ECO:0007669"/>
    <property type="project" value="EnsemblFungi"/>
</dbReference>
<dbReference type="FunFam" id="3.40.50.970:FF:000019">
    <property type="entry name" value="Pyruvate decarboxylase isozyme"/>
    <property type="match status" value="1"/>
</dbReference>
<dbReference type="OrthoDB" id="3970464at2759"/>
<keyword evidence="5" id="KW-0210">Decarboxylase</keyword>
<evidence type="ECO:0000256" key="9">
    <source>
        <dbReference type="RuleBase" id="RU362132"/>
    </source>
</evidence>
<evidence type="ECO:0000313" key="14">
    <source>
        <dbReference type="Proteomes" id="UP000005666"/>
    </source>
</evidence>
<evidence type="ECO:0000259" key="10">
    <source>
        <dbReference type="Pfam" id="PF00205"/>
    </source>
</evidence>
<dbReference type="GO" id="GO:0000287">
    <property type="term" value="F:magnesium ion binding"/>
    <property type="evidence" value="ECO:0007669"/>
    <property type="project" value="InterPro"/>
</dbReference>
<evidence type="ECO:0000256" key="4">
    <source>
        <dbReference type="ARBA" id="ARBA00022723"/>
    </source>
</evidence>
<keyword evidence="14" id="KW-1185">Reference proteome</keyword>
<dbReference type="AlphaFoldDB" id="G8BW21"/>
<accession>G8BW21</accession>
<dbReference type="PANTHER" id="PTHR43452:SF30">
    <property type="entry name" value="PYRUVATE DECARBOXYLASE ISOZYME 1-RELATED"/>
    <property type="match status" value="1"/>
</dbReference>
<dbReference type="FunFam" id="3.40.50.970:FF:000024">
    <property type="entry name" value="Pyruvate decarboxylase isozyme"/>
    <property type="match status" value="1"/>
</dbReference>